<evidence type="ECO:0000256" key="2">
    <source>
        <dbReference type="RuleBase" id="RU364082"/>
    </source>
</evidence>
<reference evidence="4 5" key="1">
    <citation type="submission" date="2020-04" db="EMBL/GenBank/DDBJ databases">
        <title>Metagenomic profiling of ammonia- and methane-oxidizing microorganisms in a Dutch drinking water treatment plant.</title>
        <authorList>
            <person name="Poghosyan L."/>
            <person name="Leucker S."/>
        </authorList>
    </citation>
    <scope>NUCLEOTIDE SEQUENCE [LARGE SCALE GENOMIC DNA]</scope>
    <source>
        <strain evidence="4">S-RSF-IL-03</strain>
    </source>
</reference>
<name>A0A849ST39_UNCEI</name>
<dbReference type="Pfam" id="PF04321">
    <property type="entry name" value="RmlD_sub_bind"/>
    <property type="match status" value="1"/>
</dbReference>
<dbReference type="SUPFAM" id="SSF51735">
    <property type="entry name" value="NAD(P)-binding Rossmann-fold domains"/>
    <property type="match status" value="1"/>
</dbReference>
<dbReference type="EC" id="1.1.1.133" evidence="2"/>
<organism evidence="4 5">
    <name type="scientific">Eiseniibacteriota bacterium</name>
    <dbReference type="NCBI Taxonomy" id="2212470"/>
    <lineage>
        <taxon>Bacteria</taxon>
        <taxon>Candidatus Eiseniibacteriota</taxon>
    </lineage>
</organism>
<dbReference type="UniPathway" id="UPA00124"/>
<accession>A0A849ST39</accession>
<evidence type="ECO:0000313" key="4">
    <source>
        <dbReference type="EMBL" id="NOT35225.1"/>
    </source>
</evidence>
<dbReference type="Gene3D" id="3.90.25.10">
    <property type="entry name" value="UDP-galactose 4-epimerase, domain 1"/>
    <property type="match status" value="1"/>
</dbReference>
<dbReference type="GO" id="GO:0008831">
    <property type="term" value="F:dTDP-4-dehydrorhamnose reductase activity"/>
    <property type="evidence" value="ECO:0007669"/>
    <property type="project" value="UniProtKB-EC"/>
</dbReference>
<dbReference type="InterPro" id="IPR036291">
    <property type="entry name" value="NAD(P)-bd_dom_sf"/>
</dbReference>
<dbReference type="NCBIfam" id="TIGR01214">
    <property type="entry name" value="rmlD"/>
    <property type="match status" value="1"/>
</dbReference>
<keyword evidence="2 4" id="KW-0560">Oxidoreductase</keyword>
<dbReference type="GO" id="GO:0019305">
    <property type="term" value="P:dTDP-rhamnose biosynthetic process"/>
    <property type="evidence" value="ECO:0007669"/>
    <property type="project" value="UniProtKB-UniPathway"/>
</dbReference>
<dbReference type="Gene3D" id="3.40.50.720">
    <property type="entry name" value="NAD(P)-binding Rossmann-like Domain"/>
    <property type="match status" value="1"/>
</dbReference>
<evidence type="ECO:0000313" key="5">
    <source>
        <dbReference type="Proteomes" id="UP000580839"/>
    </source>
</evidence>
<dbReference type="InterPro" id="IPR005913">
    <property type="entry name" value="dTDP_dehydrorham_reduct"/>
</dbReference>
<sequence length="281" mass="30192">MRIAITGAAGMLGQAAVPAFERAGHQVLGLDRSRADVTKLGSLREACRDFRPQWIVHLAAFTRVDDCESNADLAFLVNGVGAGNAAQVAAEHAAGVVAISSDYVFDGRADAPYREWDATAPRSVYGASKRAGEQAVRHLNPRHVVVRTSWLFGHGGPNFVDTMLRKARAGDALKVVDDQRGSPTYTVDLADALTRLVAAGACGTAQVTNRGDCTWYGFARYFLDRAGLAGGLGPTDSAAFVRPAPRPAYSVMSPLWYEHVTGARMPDWQDAVDRYLDEVAQ</sequence>
<dbReference type="InterPro" id="IPR029903">
    <property type="entry name" value="RmlD-like-bd"/>
</dbReference>
<dbReference type="GO" id="GO:0005829">
    <property type="term" value="C:cytosol"/>
    <property type="evidence" value="ECO:0007669"/>
    <property type="project" value="TreeGrafter"/>
</dbReference>
<protein>
    <recommendedName>
        <fullName evidence="2">dTDP-4-dehydrorhamnose reductase</fullName>
        <ecNumber evidence="2">1.1.1.133</ecNumber>
    </recommendedName>
</protein>
<dbReference type="PANTHER" id="PTHR10491:SF4">
    <property type="entry name" value="METHIONINE ADENOSYLTRANSFERASE 2 SUBUNIT BETA"/>
    <property type="match status" value="1"/>
</dbReference>
<gene>
    <name evidence="4" type="primary">rfbD</name>
    <name evidence="4" type="ORF">HOP12_13850</name>
</gene>
<dbReference type="AlphaFoldDB" id="A0A849ST39"/>
<proteinExistence type="inferred from homology"/>
<dbReference type="EMBL" id="JABFRW010000181">
    <property type="protein sequence ID" value="NOT35225.1"/>
    <property type="molecule type" value="Genomic_DNA"/>
</dbReference>
<comment type="function">
    <text evidence="2">Catalyzes the reduction of dTDP-6-deoxy-L-lyxo-4-hexulose to yield dTDP-L-rhamnose.</text>
</comment>
<comment type="caution">
    <text evidence="4">The sequence shown here is derived from an EMBL/GenBank/DDBJ whole genome shotgun (WGS) entry which is preliminary data.</text>
</comment>
<evidence type="ECO:0000256" key="1">
    <source>
        <dbReference type="ARBA" id="ARBA00010944"/>
    </source>
</evidence>
<comment type="pathway">
    <text evidence="2">Carbohydrate biosynthesis; dTDP-L-rhamnose biosynthesis.</text>
</comment>
<dbReference type="Proteomes" id="UP000580839">
    <property type="component" value="Unassembled WGS sequence"/>
</dbReference>
<comment type="similarity">
    <text evidence="1 2">Belongs to the dTDP-4-dehydrorhamnose reductase family.</text>
</comment>
<dbReference type="CDD" id="cd05254">
    <property type="entry name" value="dTDP_HR_like_SDR_e"/>
    <property type="match status" value="1"/>
</dbReference>
<dbReference type="PANTHER" id="PTHR10491">
    <property type="entry name" value="DTDP-4-DEHYDRORHAMNOSE REDUCTASE"/>
    <property type="match status" value="1"/>
</dbReference>
<feature type="domain" description="RmlD-like substrate binding" evidence="3">
    <location>
        <begin position="1"/>
        <end position="279"/>
    </location>
</feature>
<evidence type="ECO:0000259" key="3">
    <source>
        <dbReference type="Pfam" id="PF04321"/>
    </source>
</evidence>
<keyword evidence="2" id="KW-0521">NADP</keyword>